<evidence type="ECO:0000259" key="2">
    <source>
        <dbReference type="Pfam" id="PF10650"/>
    </source>
</evidence>
<evidence type="ECO:0000313" key="3">
    <source>
        <dbReference type="EMBL" id="GAA5814363.1"/>
    </source>
</evidence>
<keyword evidence="4" id="KW-1185">Reference proteome</keyword>
<feature type="compositionally biased region" description="Polar residues" evidence="1">
    <location>
        <begin position="46"/>
        <end position="56"/>
    </location>
</feature>
<organism evidence="3 4">
    <name type="scientific">Mucor flavus</name>
    <dbReference type="NCBI Taxonomy" id="439312"/>
    <lineage>
        <taxon>Eukaryota</taxon>
        <taxon>Fungi</taxon>
        <taxon>Fungi incertae sedis</taxon>
        <taxon>Mucoromycota</taxon>
        <taxon>Mucoromycotina</taxon>
        <taxon>Mucoromycetes</taxon>
        <taxon>Mucorales</taxon>
        <taxon>Mucorineae</taxon>
        <taxon>Mucoraceae</taxon>
        <taxon>Mucor</taxon>
    </lineage>
</organism>
<dbReference type="Pfam" id="PF10650">
    <property type="entry name" value="zf-C3H1"/>
    <property type="match status" value="1"/>
</dbReference>
<feature type="region of interest" description="Disordered" evidence="1">
    <location>
        <begin position="543"/>
        <end position="569"/>
    </location>
</feature>
<sequence length="799" mass="89478">MDTKPHQGMVLSLHNYMKKDSWGEKSIGIQAENKLRLKKQPYNATSYASITQQQDSVAIEEEEEDSDSSFHTAPSSPETDVQDIEPGQITEPVSLLPDQLQLEYEALDKALKENEEREAALDLQIKQYRELQETIRIQLLEHKVRNSIARNRKPARVVDGMFSVSNDTAINEHASGKVGLLIPNTEQNVSSSTKPTSLLQKDKGKLRADVVGFKPVHNDEIPTMDIHSPFLSPTPKINILKPRKKVTGANAVLKGPEDPVKPLTPPTKRSIDVTESGTKKKKARYSPLEHGNRLIDAVIDKPFSARYALEVKDRPEINSDFELKETKRERKAREREDMISDSERMLVELDEPGYPGYCIQGRKELSRNASKTVNGFLNTSSLSLKEMRLILLNLKEASVEQNGRLTIEQEEFAKALIRKILQKIEAYMTLSDEAYSRSLRKQNPPPNVNPTLPDHYYGNIGTLDLSRPDLGHHELYKLITYFDAITNVSAKRKAQQLLLTSGRMPNQPILRTCDPAVRDDTDATLSQDETECARKFKMLKKEKIEKNRSQQEKSDRRKEKRIHSAEMKRERLEANRQVVSEIDQIADQIAMDMHINKKSETIASTALISDAGVPTCSEMAAVPKITSWKPKPENETVHALQFINPTNIGAVTMVEPVETASITNTNTMRSVSPVVNNNKMVTRNSPIVVADSPPTSPAAEAPIYREAAIKPTNAPVLINDNLISEPTIVKKISSNEDTSLKSQENTTQFQPYKSALNSLGLAHITPLPEPKSASLCIAESSGGVCKDRNCNFTHFSDYL</sequence>
<proteinExistence type="predicted"/>
<gene>
    <name evidence="3" type="ORF">MFLAVUS_007857</name>
</gene>
<feature type="region of interest" description="Disordered" evidence="1">
    <location>
        <begin position="46"/>
        <end position="83"/>
    </location>
</feature>
<feature type="compositionally biased region" description="Acidic residues" evidence="1">
    <location>
        <begin position="58"/>
        <end position="67"/>
    </location>
</feature>
<name>A0ABP9Z5G0_9FUNG</name>
<dbReference type="EMBL" id="BAABUK010000020">
    <property type="protein sequence ID" value="GAA5814363.1"/>
    <property type="molecule type" value="Genomic_DNA"/>
</dbReference>
<evidence type="ECO:0000256" key="1">
    <source>
        <dbReference type="SAM" id="MobiDB-lite"/>
    </source>
</evidence>
<evidence type="ECO:0000313" key="4">
    <source>
        <dbReference type="Proteomes" id="UP001473302"/>
    </source>
</evidence>
<feature type="compositionally biased region" description="Polar residues" evidence="1">
    <location>
        <begin position="70"/>
        <end position="79"/>
    </location>
</feature>
<accession>A0ABP9Z5G0</accession>
<dbReference type="Proteomes" id="UP001473302">
    <property type="component" value="Unassembled WGS sequence"/>
</dbReference>
<reference evidence="3 4" key="1">
    <citation type="submission" date="2024-04" db="EMBL/GenBank/DDBJ databases">
        <title>genome sequences of Mucor flavus KT1a and Helicostylum pulchrum KT1b strains isolated from the surface of a dry-aged beef.</title>
        <authorList>
            <person name="Toyotome T."/>
            <person name="Hosono M."/>
            <person name="Torimaru M."/>
            <person name="Fukuda K."/>
            <person name="Mikami N."/>
        </authorList>
    </citation>
    <scope>NUCLEOTIDE SEQUENCE [LARGE SCALE GENOMIC DNA]</scope>
    <source>
        <strain evidence="3 4">KT1a</strain>
    </source>
</reference>
<comment type="caution">
    <text evidence="3">The sequence shown here is derived from an EMBL/GenBank/DDBJ whole genome shotgun (WGS) entry which is preliminary data.</text>
</comment>
<protein>
    <recommendedName>
        <fullName evidence="2">Putative zinc-finger domain-containing protein</fullName>
    </recommendedName>
</protein>
<dbReference type="InterPro" id="IPR019607">
    <property type="entry name" value="Putative_zinc-finger_domain"/>
</dbReference>
<feature type="domain" description="Putative zinc-finger" evidence="2">
    <location>
        <begin position="775"/>
        <end position="795"/>
    </location>
</feature>
<feature type="region of interest" description="Disordered" evidence="1">
    <location>
        <begin position="252"/>
        <end position="285"/>
    </location>
</feature>